<dbReference type="PANTHER" id="PTHR43464">
    <property type="entry name" value="METHYLTRANSFERASE"/>
    <property type="match status" value="1"/>
</dbReference>
<proteinExistence type="predicted"/>
<dbReference type="RefSeq" id="WP_121060903.1">
    <property type="nucleotide sequence ID" value="NZ_RCDB01000004.1"/>
</dbReference>
<reference evidence="5 6" key="1">
    <citation type="journal article" date="2015" name="Stand. Genomic Sci.">
        <title>Genomic Encyclopedia of Bacterial and Archaeal Type Strains, Phase III: the genomes of soil and plant-associated and newly described type strains.</title>
        <authorList>
            <person name="Whitman W.B."/>
            <person name="Woyke T."/>
            <person name="Klenk H.P."/>
            <person name="Zhou Y."/>
            <person name="Lilburn T.G."/>
            <person name="Beck B.J."/>
            <person name="De Vos P."/>
            <person name="Vandamme P."/>
            <person name="Eisen J.A."/>
            <person name="Garrity G."/>
            <person name="Hugenholtz P."/>
            <person name="Kyrpides N.C."/>
        </authorList>
    </citation>
    <scope>NUCLEOTIDE SEQUENCE [LARGE SCALE GENOMIC DNA]</scope>
    <source>
        <strain evidence="5 6">S2T63</strain>
    </source>
</reference>
<evidence type="ECO:0000313" key="6">
    <source>
        <dbReference type="Proteomes" id="UP000273158"/>
    </source>
</evidence>
<protein>
    <submittedName>
        <fullName evidence="5">2-polyprenyl-3-methyl-5-hydroxy-6-metoxy-1, 4-benzoquinol methylase</fullName>
    </submittedName>
</protein>
<dbReference type="Proteomes" id="UP000273158">
    <property type="component" value="Unassembled WGS sequence"/>
</dbReference>
<name>A0A498BUK7_9MICO</name>
<dbReference type="CDD" id="cd02440">
    <property type="entry name" value="AdoMet_MTases"/>
    <property type="match status" value="1"/>
</dbReference>
<accession>A0A498BUK7</accession>
<evidence type="ECO:0000259" key="4">
    <source>
        <dbReference type="Pfam" id="PF13649"/>
    </source>
</evidence>
<keyword evidence="3" id="KW-0949">S-adenosyl-L-methionine</keyword>
<keyword evidence="6" id="KW-1185">Reference proteome</keyword>
<organism evidence="5 6">
    <name type="scientific">Microbacterium telephonicum</name>
    <dbReference type="NCBI Taxonomy" id="1714841"/>
    <lineage>
        <taxon>Bacteria</taxon>
        <taxon>Bacillati</taxon>
        <taxon>Actinomycetota</taxon>
        <taxon>Actinomycetes</taxon>
        <taxon>Micrococcales</taxon>
        <taxon>Microbacteriaceae</taxon>
        <taxon>Microbacterium</taxon>
    </lineage>
</organism>
<evidence type="ECO:0000256" key="1">
    <source>
        <dbReference type="ARBA" id="ARBA00022603"/>
    </source>
</evidence>
<dbReference type="InterPro" id="IPR029063">
    <property type="entry name" value="SAM-dependent_MTases_sf"/>
</dbReference>
<dbReference type="Gene3D" id="3.40.50.150">
    <property type="entry name" value="Vaccinia Virus protein VP39"/>
    <property type="match status" value="1"/>
</dbReference>
<dbReference type="GO" id="GO:0032259">
    <property type="term" value="P:methylation"/>
    <property type="evidence" value="ECO:0007669"/>
    <property type="project" value="UniProtKB-KW"/>
</dbReference>
<dbReference type="SUPFAM" id="SSF53335">
    <property type="entry name" value="S-adenosyl-L-methionine-dependent methyltransferases"/>
    <property type="match status" value="1"/>
</dbReference>
<comment type="caution">
    <text evidence="5">The sequence shown here is derived from an EMBL/GenBank/DDBJ whole genome shotgun (WGS) entry which is preliminary data.</text>
</comment>
<dbReference type="PANTHER" id="PTHR43464:SF19">
    <property type="entry name" value="UBIQUINONE BIOSYNTHESIS O-METHYLTRANSFERASE, MITOCHONDRIAL"/>
    <property type="match status" value="1"/>
</dbReference>
<dbReference type="Pfam" id="PF13649">
    <property type="entry name" value="Methyltransf_25"/>
    <property type="match status" value="1"/>
</dbReference>
<evidence type="ECO:0000256" key="2">
    <source>
        <dbReference type="ARBA" id="ARBA00022679"/>
    </source>
</evidence>
<keyword evidence="2" id="KW-0808">Transferase</keyword>
<keyword evidence="1 5" id="KW-0489">Methyltransferase</keyword>
<sequence>MTPLAQRDDTLREIMDDPDCDPVRLRRTLERFSLVNRLVAGWGTVYRTRIAPALRAAPGPVRILDIGCGGGDVLRMLVRRARRDGFDATGLGVDPDERGLAVACATPASGVTYRAARSADLVAAGERFDVVVSNHVLHHLSASEMTTLLDDSMRLTRRIALHSDIARSPLAYALYAAGITPLAPGTFLRTDGLRSIRRSRTAAEFAALRLPEWTVSRPVPFRVLLTHAVVSARDLPAAGARTHGEATP</sequence>
<feature type="domain" description="Methyltransferase" evidence="4">
    <location>
        <begin position="63"/>
        <end position="157"/>
    </location>
</feature>
<dbReference type="EMBL" id="RCDB01000004">
    <property type="protein sequence ID" value="RLK46609.1"/>
    <property type="molecule type" value="Genomic_DNA"/>
</dbReference>
<dbReference type="OrthoDB" id="9800454at2"/>
<dbReference type="GO" id="GO:0008168">
    <property type="term" value="F:methyltransferase activity"/>
    <property type="evidence" value="ECO:0007669"/>
    <property type="project" value="UniProtKB-KW"/>
</dbReference>
<dbReference type="AlphaFoldDB" id="A0A498BUK7"/>
<gene>
    <name evidence="5" type="ORF">C7474_2793</name>
</gene>
<evidence type="ECO:0000256" key="3">
    <source>
        <dbReference type="ARBA" id="ARBA00022691"/>
    </source>
</evidence>
<dbReference type="NCBIfam" id="NF004851">
    <property type="entry name" value="PRK06202.1"/>
    <property type="match status" value="1"/>
</dbReference>
<dbReference type="InterPro" id="IPR041698">
    <property type="entry name" value="Methyltransf_25"/>
</dbReference>
<evidence type="ECO:0000313" key="5">
    <source>
        <dbReference type="EMBL" id="RLK46609.1"/>
    </source>
</evidence>